<gene>
    <name evidence="2" type="ORF">EHRUM3_11980</name>
</gene>
<organism evidence="2 3">
    <name type="scientific">Ehrlichia ruminantium</name>
    <name type="common">heartwater rickettsia</name>
    <name type="synonym">Cowdria ruminantium</name>
    <dbReference type="NCBI Taxonomy" id="779"/>
    <lineage>
        <taxon>Bacteria</taxon>
        <taxon>Pseudomonadati</taxon>
        <taxon>Pseudomonadota</taxon>
        <taxon>Alphaproteobacteria</taxon>
        <taxon>Rickettsiales</taxon>
        <taxon>Anaplasmataceae</taxon>
        <taxon>Ehrlichia</taxon>
    </lineage>
</organism>
<dbReference type="RefSeq" id="WP_065433876.1">
    <property type="nucleotide sequence ID" value="NZ_BDDM01000375.1"/>
</dbReference>
<name>A0A170TLT4_EHRRU</name>
<accession>A0A170TLT4</accession>
<evidence type="ECO:0000313" key="2">
    <source>
        <dbReference type="EMBL" id="GAT78964.1"/>
    </source>
</evidence>
<comment type="caution">
    <text evidence="2">The sequence shown here is derived from an EMBL/GenBank/DDBJ whole genome shotgun (WGS) entry which is preliminary data.</text>
</comment>
<protein>
    <submittedName>
        <fullName evidence="2">Map1-related protein</fullName>
    </submittedName>
</protein>
<evidence type="ECO:0000259" key="1">
    <source>
        <dbReference type="Pfam" id="PF01617"/>
    </source>
</evidence>
<evidence type="ECO:0000313" key="3">
    <source>
        <dbReference type="Proteomes" id="UP000092731"/>
    </source>
</evidence>
<dbReference type="Proteomes" id="UP000092731">
    <property type="component" value="Unassembled WGS sequence"/>
</dbReference>
<dbReference type="InterPro" id="IPR002566">
    <property type="entry name" value="Msp4_OMP-like"/>
</dbReference>
<dbReference type="SUPFAM" id="SSF56925">
    <property type="entry name" value="OMPA-like"/>
    <property type="match status" value="1"/>
</dbReference>
<dbReference type="EMBL" id="BDDM01000375">
    <property type="protein sequence ID" value="GAT78964.1"/>
    <property type="molecule type" value="Genomic_DNA"/>
</dbReference>
<proteinExistence type="predicted"/>
<sequence length="297" mass="33583">MVKLEQDLYSNINIMGKFMNYKNTLLGIMLALSLLPTKSFSESISNNDNSQNFKLYISGQYKPGVPRFNNFSAKETNVKTQKLLGLLSGTSRKIDKYKDFSNTYIPDFQDSSTGFGAAVGYMSYKGIRFELESSYEEFQVNIHDNCEGTTEPCRYFALARSVGRRGWPEQNNYTVMKNTGLSMTSVMFNGCYNILSNKLEISPYVCIGIGGDFIDFFDATHIKLAYQGKLGISYSLLPDVTLFVDGYYHRIVNNQFKNLNVLQPVQLKYEPKITSAVATMDVTYFGGEVGIRFIFNS</sequence>
<dbReference type="AlphaFoldDB" id="A0A170TLT4"/>
<dbReference type="Pfam" id="PF01617">
    <property type="entry name" value="Surface_Ag_2"/>
    <property type="match status" value="1"/>
</dbReference>
<dbReference type="Gene3D" id="2.40.160.20">
    <property type="match status" value="1"/>
</dbReference>
<feature type="domain" description="Msp4/OMP-like" evidence="1">
    <location>
        <begin position="54"/>
        <end position="295"/>
    </location>
</feature>
<dbReference type="InterPro" id="IPR011250">
    <property type="entry name" value="OMP/PagP_B-barrel"/>
</dbReference>
<reference evidence="3" key="1">
    <citation type="submission" date="2016-05" db="EMBL/GenBank/DDBJ databases">
        <title>Draft genome sequences of four strains of Ehrlichia ruminantium, a tick-borne pathogen of ruminants, isolated from Zimbabwe, The Gambia and Ghana.</title>
        <authorList>
            <person name="Nakao R."/>
            <person name="Jongejan F."/>
            <person name="Sugimoto C."/>
        </authorList>
    </citation>
    <scope>NUCLEOTIDE SEQUENCE [LARGE SCALE GENOMIC DNA]</scope>
    <source>
        <strain evidence="3">Pokoase 417</strain>
    </source>
</reference>